<dbReference type="GO" id="GO:0031410">
    <property type="term" value="C:cytoplasmic vesicle"/>
    <property type="evidence" value="ECO:0007669"/>
    <property type="project" value="TreeGrafter"/>
</dbReference>
<dbReference type="Proteomes" id="UP000092420">
    <property type="component" value="Unassembled WGS sequence"/>
</dbReference>
<accession>A0A150JC32</accession>
<accession>A0A150JMS3</accession>
<dbReference type="SMART" id="SM00089">
    <property type="entry name" value="PKD"/>
    <property type="match status" value="2"/>
</dbReference>
<dbReference type="Pfam" id="PF18911">
    <property type="entry name" value="PKD_4"/>
    <property type="match status" value="2"/>
</dbReference>
<dbReference type="PANTHER" id="PTHR46182:SF2">
    <property type="entry name" value="FI19480P1"/>
    <property type="match status" value="1"/>
</dbReference>
<evidence type="ECO:0000256" key="2">
    <source>
        <dbReference type="SAM" id="Phobius"/>
    </source>
</evidence>
<evidence type="ECO:0000313" key="6">
    <source>
        <dbReference type="Proteomes" id="UP000092420"/>
    </source>
</evidence>
<dbReference type="EMBL" id="LNJE01000001">
    <property type="protein sequence ID" value="KYC58580.1"/>
    <property type="molecule type" value="Genomic_DNA"/>
</dbReference>
<dbReference type="PANTHER" id="PTHR46182">
    <property type="entry name" value="FI19480P1"/>
    <property type="match status" value="1"/>
</dbReference>
<reference evidence="5 6" key="1">
    <citation type="journal article" date="2016" name="ISME J.">
        <title>Chasing the elusive Euryarchaeota class WSA2: genomes reveal a uniquely fastidious methyl-reducing methanogen.</title>
        <authorList>
            <person name="Nobu M.K."/>
            <person name="Narihiro T."/>
            <person name="Kuroda K."/>
            <person name="Mei R."/>
            <person name="Liu W.T."/>
        </authorList>
    </citation>
    <scope>NUCLEOTIDE SEQUENCE [LARGE SCALE GENOMIC DNA]</scope>
    <source>
        <strain evidence="4">ADurb1013_Bin02101</strain>
        <strain evidence="5">ADurb1213_Bin02801</strain>
    </source>
</reference>
<proteinExistence type="predicted"/>
<dbReference type="Pfam" id="PF07705">
    <property type="entry name" value="CARDB"/>
    <property type="match status" value="1"/>
</dbReference>
<dbReference type="AlphaFoldDB" id="A0A150JMS3"/>
<feature type="compositionally biased region" description="Polar residues" evidence="1">
    <location>
        <begin position="324"/>
        <end position="342"/>
    </location>
</feature>
<dbReference type="PATRIC" id="fig|1706433.3.peg.801"/>
<evidence type="ECO:0000313" key="5">
    <source>
        <dbReference type="EMBL" id="KYC58580.1"/>
    </source>
</evidence>
<accession>A0A150JG81</accession>
<feature type="domain" description="PKD" evidence="3">
    <location>
        <begin position="413"/>
        <end position="495"/>
    </location>
</feature>
<evidence type="ECO:0000313" key="4">
    <source>
        <dbReference type="EMBL" id="KYC54760.1"/>
    </source>
</evidence>
<keyword evidence="2" id="KW-0812">Transmembrane</keyword>
<name>A0A150JMS3_9EURY</name>
<dbReference type="GO" id="GO:0016020">
    <property type="term" value="C:membrane"/>
    <property type="evidence" value="ECO:0007669"/>
    <property type="project" value="TreeGrafter"/>
</dbReference>
<dbReference type="InterPro" id="IPR029865">
    <property type="entry name" value="KIAA0319-like"/>
</dbReference>
<dbReference type="InterPro" id="IPR013783">
    <property type="entry name" value="Ig-like_fold"/>
</dbReference>
<dbReference type="PROSITE" id="PS50093">
    <property type="entry name" value="PKD"/>
    <property type="match status" value="2"/>
</dbReference>
<dbReference type="InterPro" id="IPR022409">
    <property type="entry name" value="PKD/Chitinase_dom"/>
</dbReference>
<keyword evidence="2" id="KW-1133">Transmembrane helix</keyword>
<dbReference type="InterPro" id="IPR000601">
    <property type="entry name" value="PKD_dom"/>
</dbReference>
<gene>
    <name evidence="4" type="ORF">AN188_00800</name>
    <name evidence="5" type="ORF">APG09_00052</name>
</gene>
<feature type="region of interest" description="Disordered" evidence="1">
    <location>
        <begin position="400"/>
        <end position="420"/>
    </location>
</feature>
<evidence type="ECO:0000259" key="3">
    <source>
        <dbReference type="PROSITE" id="PS50093"/>
    </source>
</evidence>
<comment type="caution">
    <text evidence="5">The sequence shown here is derived from an EMBL/GenBank/DDBJ whole genome shotgun (WGS) entry which is preliminary data.</text>
</comment>
<dbReference type="InterPro" id="IPR011635">
    <property type="entry name" value="CARDB"/>
</dbReference>
<dbReference type="PATRIC" id="fig|1706435.3.peg.50"/>
<dbReference type="CDD" id="cd00146">
    <property type="entry name" value="PKD"/>
    <property type="match status" value="2"/>
</dbReference>
<feature type="compositionally biased region" description="Low complexity" evidence="1">
    <location>
        <begin position="299"/>
        <end position="318"/>
    </location>
</feature>
<dbReference type="EMBL" id="LNJB01000008">
    <property type="protein sequence ID" value="KYC54760.1"/>
    <property type="molecule type" value="Genomic_DNA"/>
</dbReference>
<evidence type="ECO:0000256" key="1">
    <source>
        <dbReference type="SAM" id="MobiDB-lite"/>
    </source>
</evidence>
<dbReference type="SUPFAM" id="SSF49299">
    <property type="entry name" value="PKD domain"/>
    <property type="match status" value="2"/>
</dbReference>
<feature type="domain" description="PKD" evidence="3">
    <location>
        <begin position="316"/>
        <end position="403"/>
    </location>
</feature>
<dbReference type="Gene3D" id="2.60.40.10">
    <property type="entry name" value="Immunoglobulins"/>
    <property type="match status" value="3"/>
</dbReference>
<keyword evidence="2" id="KW-0472">Membrane</keyword>
<dbReference type="InterPro" id="IPR035986">
    <property type="entry name" value="PKD_dom_sf"/>
</dbReference>
<protein>
    <submittedName>
        <fullName evidence="5">PKD domain protein</fullName>
    </submittedName>
</protein>
<organism evidence="5">
    <name type="scientific">Candidatus Methanofastidiosum methylothiophilum</name>
    <dbReference type="NCBI Taxonomy" id="1705564"/>
    <lineage>
        <taxon>Archaea</taxon>
        <taxon>Methanobacteriati</taxon>
        <taxon>Methanobacteriota</taxon>
        <taxon>Stenosarchaea group</taxon>
        <taxon>Candidatus Methanofastidiosia</taxon>
        <taxon>Candidatus Methanofastidiosales</taxon>
        <taxon>Candidatus Methanofastidiosaceae</taxon>
        <taxon>Candidatus Methanofastidiosum</taxon>
    </lineage>
</organism>
<sequence length="529" mass="55980">MKNKTRLISLVIATLLCLGLITTATSVTPINPIIPGIIASLIHKPVESISGSLTSMGTKYDGQLYTAGDQGGNHQVKCFLAFDISSIPADATITSATLGLTDNNIAKGNPFATLGKLSVYNVNYGNTLELSDFDGPKLSTVWSGNSPPSEVMDVKSALQNAVSSGKKYVQFRIEFTKKTDNGNSVDRIEFKNPTLLYFYSTPSVSKPDFKITNIEKGTSNMVVVTIANSGAGSYNGEVGLKIWFNGVTKFDGLGTVTLPAGSSATVNFPTLILPEGSTTVKVAIDPSNVISEENETNNERTQTLTVASTPTPSNNPPTADAGPNKTSKVGQPVTFNGSGSTDSDGTIVSYSWDFGDGGSSLGSIVSHVYSSPGTYTVSLTVTDNSGATNTDTAIAIITEDQTTPTPPPTTNKPPKADAGNDVKAKVGESIHFDASKSTDADGTITKYSWDFGDDRYSDEKEPLHSYATPGVYKVVLVVTDNNGETDRDVIYVTVEKEDASPIKGVPGFEVPGVLGAAALVYYYFRRRKN</sequence>
<feature type="region of interest" description="Disordered" evidence="1">
    <location>
        <begin position="290"/>
        <end position="342"/>
    </location>
</feature>
<feature type="transmembrane region" description="Helical" evidence="2">
    <location>
        <begin position="505"/>
        <end position="524"/>
    </location>
</feature>